<dbReference type="Gene3D" id="1.10.1200.10">
    <property type="entry name" value="ACP-like"/>
    <property type="match status" value="1"/>
</dbReference>
<dbReference type="Pfam" id="PF00501">
    <property type="entry name" value="AMP-binding"/>
    <property type="match status" value="1"/>
</dbReference>
<name>A0ABV8KX97_9ACTN</name>
<dbReference type="SUPFAM" id="SSF56801">
    <property type="entry name" value="Acetyl-CoA synthetase-like"/>
    <property type="match status" value="1"/>
</dbReference>
<dbReference type="InterPro" id="IPR010071">
    <property type="entry name" value="AA_adenyl_dom"/>
</dbReference>
<dbReference type="EMBL" id="JBHSBN010000035">
    <property type="protein sequence ID" value="MFC4110201.1"/>
    <property type="molecule type" value="Genomic_DNA"/>
</dbReference>
<dbReference type="PANTHER" id="PTHR45527">
    <property type="entry name" value="NONRIBOSOMAL PEPTIDE SYNTHETASE"/>
    <property type="match status" value="1"/>
</dbReference>
<dbReference type="InterPro" id="IPR036736">
    <property type="entry name" value="ACP-like_sf"/>
</dbReference>
<dbReference type="SMART" id="SM00823">
    <property type="entry name" value="PKS_PP"/>
    <property type="match status" value="1"/>
</dbReference>
<dbReference type="Gene3D" id="2.30.38.10">
    <property type="entry name" value="Luciferase, Domain 3"/>
    <property type="match status" value="1"/>
</dbReference>
<protein>
    <submittedName>
        <fullName evidence="4">Non-ribosomal peptide synthetase</fullName>
    </submittedName>
</protein>
<dbReference type="SMART" id="SM01294">
    <property type="entry name" value="PKS_PP_betabranch"/>
    <property type="match status" value="1"/>
</dbReference>
<evidence type="ECO:0000259" key="3">
    <source>
        <dbReference type="PROSITE" id="PS50075"/>
    </source>
</evidence>
<reference evidence="5" key="1">
    <citation type="journal article" date="2019" name="Int. J. Syst. Evol. Microbiol.">
        <title>The Global Catalogue of Microorganisms (GCM) 10K type strain sequencing project: providing services to taxonomists for standard genome sequencing and annotation.</title>
        <authorList>
            <consortium name="The Broad Institute Genomics Platform"/>
            <consortium name="The Broad Institute Genome Sequencing Center for Infectious Disease"/>
            <person name="Wu L."/>
            <person name="Ma J."/>
        </authorList>
    </citation>
    <scope>NUCLEOTIDE SEQUENCE [LARGE SCALE GENOMIC DNA]</scope>
    <source>
        <strain evidence="5">2902at01</strain>
    </source>
</reference>
<organism evidence="4 5">
    <name type="scientific">Micromonospora zhanjiangensis</name>
    <dbReference type="NCBI Taxonomy" id="1522057"/>
    <lineage>
        <taxon>Bacteria</taxon>
        <taxon>Bacillati</taxon>
        <taxon>Actinomycetota</taxon>
        <taxon>Actinomycetes</taxon>
        <taxon>Micromonosporales</taxon>
        <taxon>Micromonosporaceae</taxon>
        <taxon>Micromonospora</taxon>
    </lineage>
</organism>
<dbReference type="PROSITE" id="PS50075">
    <property type="entry name" value="CARRIER"/>
    <property type="match status" value="1"/>
</dbReference>
<dbReference type="InterPro" id="IPR025110">
    <property type="entry name" value="AMP-bd_C"/>
</dbReference>
<dbReference type="NCBIfam" id="TIGR01733">
    <property type="entry name" value="AA-adenyl-dom"/>
    <property type="match status" value="1"/>
</dbReference>
<keyword evidence="1" id="KW-0596">Phosphopantetheine</keyword>
<dbReference type="InterPro" id="IPR020845">
    <property type="entry name" value="AMP-binding_CS"/>
</dbReference>
<comment type="caution">
    <text evidence="4">The sequence shown here is derived from an EMBL/GenBank/DDBJ whole genome shotgun (WGS) entry which is preliminary data.</text>
</comment>
<dbReference type="PROSITE" id="PS00012">
    <property type="entry name" value="PHOSPHOPANTETHEINE"/>
    <property type="match status" value="1"/>
</dbReference>
<proteinExistence type="predicted"/>
<dbReference type="Gene3D" id="3.30.300.30">
    <property type="match status" value="1"/>
</dbReference>
<dbReference type="Pfam" id="PF13193">
    <property type="entry name" value="AMP-binding_C"/>
    <property type="match status" value="1"/>
</dbReference>
<dbReference type="Proteomes" id="UP001595868">
    <property type="component" value="Unassembled WGS sequence"/>
</dbReference>
<dbReference type="RefSeq" id="WP_377552410.1">
    <property type="nucleotide sequence ID" value="NZ_JBHSBN010000035.1"/>
</dbReference>
<evidence type="ECO:0000313" key="5">
    <source>
        <dbReference type="Proteomes" id="UP001595868"/>
    </source>
</evidence>
<dbReference type="InterPro" id="IPR020806">
    <property type="entry name" value="PKS_PP-bd"/>
</dbReference>
<dbReference type="SUPFAM" id="SSF47336">
    <property type="entry name" value="ACP-like"/>
    <property type="match status" value="1"/>
</dbReference>
<dbReference type="InterPro" id="IPR000873">
    <property type="entry name" value="AMP-dep_synth/lig_dom"/>
</dbReference>
<feature type="domain" description="Carrier" evidence="3">
    <location>
        <begin position="510"/>
        <end position="585"/>
    </location>
</feature>
<evidence type="ECO:0000313" key="4">
    <source>
        <dbReference type="EMBL" id="MFC4110201.1"/>
    </source>
</evidence>
<sequence length="597" mass="63634">MDLLKRLGRWSTSTPDAVAVVSATGRRHTYRELETRTAHLARYLRSLGVGPEVVVGVRMARRFEAVVVLLAIVRVGGVYLPLDPAHPPTRLAGMVAAAGARLVVADPGSVADLAADGTEVLDADLALAARPEAGDPASDPVHGAGDDNLMCVLFTSGSTGTPKGIGMCPPAVRNVVNWADRSGRPWRCAQFSSPGFDMSLQEIFGTLAAGGTLVQVGEEHRADPTLLLRLLAAESVDRIYLSPTLLHQLAEAWQAGGELPARLRHIVVAGEPLRLTASVRKLVAALPDAVLENQYGPTETHQATAYPMTGPPDAWPDRPALGRPLAAVTVHLLDEHGSPVAPGTPGEVFLGGPVVARGYVGRPALTAAYFLPDPFSGRPGARMYRTGDLAEWTADGTLVFRGRIDDQVKIRGYRVEPAEVEAALTEDPRIRAVAVRADRRTDGTSQLVAYVVPRTPDLDERAVRAAARTRLPGYMVPRSVVLLPALPVNRNGKVDRTALCLPATGVTDVTAPETAEDLMCRLWQEVLERTAVGPDDNFMDLGGDSLAAMQLATRIGRAFGSTITVRAVLDHPTPRELTSALERLVLAELDTTGCGRP</sequence>
<dbReference type="InterPro" id="IPR045851">
    <property type="entry name" value="AMP-bd_C_sf"/>
</dbReference>
<dbReference type="InterPro" id="IPR009081">
    <property type="entry name" value="PP-bd_ACP"/>
</dbReference>
<dbReference type="InterPro" id="IPR006162">
    <property type="entry name" value="Ppantetheine_attach_site"/>
</dbReference>
<dbReference type="Pfam" id="PF00550">
    <property type="entry name" value="PP-binding"/>
    <property type="match status" value="1"/>
</dbReference>
<gene>
    <name evidence="4" type="ORF">ACFOX0_30300</name>
</gene>
<dbReference type="PROSITE" id="PS00455">
    <property type="entry name" value="AMP_BINDING"/>
    <property type="match status" value="1"/>
</dbReference>
<dbReference type="Gene3D" id="3.40.50.980">
    <property type="match status" value="2"/>
</dbReference>
<evidence type="ECO:0000256" key="1">
    <source>
        <dbReference type="ARBA" id="ARBA00022450"/>
    </source>
</evidence>
<dbReference type="PANTHER" id="PTHR45527:SF1">
    <property type="entry name" value="FATTY ACID SYNTHASE"/>
    <property type="match status" value="1"/>
</dbReference>
<evidence type="ECO:0000256" key="2">
    <source>
        <dbReference type="ARBA" id="ARBA00022553"/>
    </source>
</evidence>
<keyword evidence="2" id="KW-0597">Phosphoprotein</keyword>
<accession>A0ABV8KX97</accession>
<keyword evidence="5" id="KW-1185">Reference proteome</keyword>